<feature type="compositionally biased region" description="Basic and acidic residues" evidence="2">
    <location>
        <begin position="217"/>
        <end position="228"/>
    </location>
</feature>
<feature type="region of interest" description="Disordered" evidence="2">
    <location>
        <begin position="1"/>
        <end position="24"/>
    </location>
</feature>
<feature type="compositionally biased region" description="Acidic residues" evidence="2">
    <location>
        <begin position="236"/>
        <end position="252"/>
    </location>
</feature>
<protein>
    <submittedName>
        <fullName evidence="3">C2H2-type zinc finger protein</fullName>
    </submittedName>
</protein>
<dbReference type="Proteomes" id="UP000465846">
    <property type="component" value="Chromosome"/>
</dbReference>
<dbReference type="InterPro" id="IPR018527">
    <property type="entry name" value="Rubredoxin_Fe_BS"/>
</dbReference>
<dbReference type="PROSITE" id="PS00202">
    <property type="entry name" value="RUBREDOXIN"/>
    <property type="match status" value="1"/>
</dbReference>
<reference evidence="3 4" key="1">
    <citation type="submission" date="2020-02" db="EMBL/GenBank/DDBJ databases">
        <title>Whole genome sequence of Halogeometricum borinquense strain wsp4.</title>
        <authorList>
            <person name="Verma D.K."/>
            <person name="Gopal K."/>
            <person name="Prasad E.S."/>
        </authorList>
    </citation>
    <scope>NUCLEOTIDE SEQUENCE [LARGE SCALE GENOMIC DNA]</scope>
    <source>
        <strain evidence="4">wsp4</strain>
    </source>
</reference>
<evidence type="ECO:0000313" key="4">
    <source>
        <dbReference type="Proteomes" id="UP000465846"/>
    </source>
</evidence>
<feature type="compositionally biased region" description="Basic and acidic residues" evidence="2">
    <location>
        <begin position="11"/>
        <end position="24"/>
    </location>
</feature>
<accession>A0A6C0UIG2</accession>
<dbReference type="EMBL" id="CP048739">
    <property type="protein sequence ID" value="QIB75215.1"/>
    <property type="molecule type" value="Genomic_DNA"/>
</dbReference>
<dbReference type="RefSeq" id="WP_163487006.1">
    <property type="nucleotide sequence ID" value="NZ_CP048739.1"/>
</dbReference>
<sequence>MSSNVSVGEGVKIDATDQRFDERPSLAEEWKCPHCDYTDSTEQAVRRHITQEDDSQHKGHSGSDFSCYVVALDENGEEINEFKPREEESEIDLPLEVPESSLSQKQKTILKQYQKDLTQTSEEVAEIVQEQHNLSFNPIYPNTVWNEKVQTEIFGVEFTRVQMAVLKKMEDMGIDPTEHGSKSKIFEEVDVSEPTVYTTLNKYLDAKEEYEQEQEEQEQKEQEEKRQQVQDALENLQDEQDDEDTEESEETDTTMSTESIPVEEVEEIQERIELIEDVVNDEKAEVASRINSMLDDLSGGDNARDGQ</sequence>
<gene>
    <name evidence="3" type="ORF">G3I44_13535</name>
</gene>
<dbReference type="GeneID" id="44080442"/>
<organism evidence="3 4">
    <name type="scientific">Halogeometricum borinquense</name>
    <dbReference type="NCBI Taxonomy" id="60847"/>
    <lineage>
        <taxon>Archaea</taxon>
        <taxon>Methanobacteriati</taxon>
        <taxon>Methanobacteriota</taxon>
        <taxon>Stenosarchaea group</taxon>
        <taxon>Halobacteria</taxon>
        <taxon>Halobacteriales</taxon>
        <taxon>Haloferacaceae</taxon>
        <taxon>Halogeometricum</taxon>
    </lineage>
</organism>
<evidence type="ECO:0000256" key="2">
    <source>
        <dbReference type="SAM" id="MobiDB-lite"/>
    </source>
</evidence>
<feature type="region of interest" description="Disordered" evidence="2">
    <location>
        <begin position="41"/>
        <end position="62"/>
    </location>
</feature>
<dbReference type="GO" id="GO:0046872">
    <property type="term" value="F:metal ion binding"/>
    <property type="evidence" value="ECO:0007669"/>
    <property type="project" value="UniProtKB-KW"/>
</dbReference>
<proteinExistence type="predicted"/>
<evidence type="ECO:0000313" key="3">
    <source>
        <dbReference type="EMBL" id="QIB75215.1"/>
    </source>
</evidence>
<keyword evidence="1" id="KW-0479">Metal-binding</keyword>
<evidence type="ECO:0000256" key="1">
    <source>
        <dbReference type="ARBA" id="ARBA00022723"/>
    </source>
</evidence>
<dbReference type="AlphaFoldDB" id="A0A6C0UIG2"/>
<feature type="region of interest" description="Disordered" evidence="2">
    <location>
        <begin position="208"/>
        <end position="269"/>
    </location>
</feature>
<name>A0A6C0UIG2_9EURY</name>